<dbReference type="AlphaFoldDB" id="A0A1D8TU01"/>
<evidence type="ECO:0000313" key="1">
    <source>
        <dbReference type="EMBL" id="AOX01035.1"/>
    </source>
</evidence>
<dbReference type="OrthoDB" id="467782at2"/>
<reference evidence="2" key="1">
    <citation type="submission" date="2016-10" db="EMBL/GenBank/DDBJ databases">
        <title>Comparative genomics uncovers the prolific and rare metabolic potential of the cyanobacterial genus Moorea.</title>
        <authorList>
            <person name="Leao T."/>
            <person name="Castelao G."/>
            <person name="Korobeynikov A."/>
            <person name="Monroe E.A."/>
            <person name="Podell S."/>
            <person name="Glukhov E."/>
            <person name="Allen E."/>
            <person name="Gerwick W.H."/>
            <person name="Gerwick L."/>
        </authorList>
    </citation>
    <scope>NUCLEOTIDE SEQUENCE [LARGE SCALE GENOMIC DNA]</scope>
    <source>
        <strain evidence="2">PAL-8-15-08-1</strain>
    </source>
</reference>
<protein>
    <recommendedName>
        <fullName evidence="3">VCBS repeat-containing protein</fullName>
    </recommendedName>
</protein>
<gene>
    <name evidence="1" type="ORF">BJP34_17725</name>
</gene>
<dbReference type="EMBL" id="CP017599">
    <property type="protein sequence ID" value="AOX01035.1"/>
    <property type="molecule type" value="Genomic_DNA"/>
</dbReference>
<organism evidence="1 2">
    <name type="scientific">Moorena producens PAL-8-15-08-1</name>
    <dbReference type="NCBI Taxonomy" id="1458985"/>
    <lineage>
        <taxon>Bacteria</taxon>
        <taxon>Bacillati</taxon>
        <taxon>Cyanobacteriota</taxon>
        <taxon>Cyanophyceae</taxon>
        <taxon>Coleofasciculales</taxon>
        <taxon>Coleofasciculaceae</taxon>
        <taxon>Moorena</taxon>
    </lineage>
</organism>
<name>A0A1D8TU01_9CYAN</name>
<sequence>MFSLGSTTQVGDFRVDTKYLVTDVNGDGNSDLVELWNNTDKFFAATWISDGQGGFSLGGNTQVGDFRVDTKYLVTDVNGDGNSDLVELWNNTDKFFAATWISDGQGGLTLGGNTEVGDFRVDTDYLVTDVNGDGNSDLVELWNNTDKFFAATWISDGQGGLTLGGNTQVGDFRVDTDYLVTDVNGDGNSDLVELWNNTDKFFAATWISDGQGGLTLGSNTQVGDFRVDTDYLVTDVNGDGNSDLVELWNNNNNFFAATWISDGQGGFSLGSNTQVGDFRVDTDYLVTDVNGDGNSDLVELWNNNNNFFAATWISDGQGGFSLGSNTQVGDFRVDTDYLVTDVNGDSKSDLVELWNNTDNFFATTWLSI</sequence>
<dbReference type="SUPFAM" id="SSF69318">
    <property type="entry name" value="Integrin alpha N-terminal domain"/>
    <property type="match status" value="1"/>
</dbReference>
<evidence type="ECO:0008006" key="3">
    <source>
        <dbReference type="Google" id="ProtNLM"/>
    </source>
</evidence>
<dbReference type="KEGG" id="mpro:BJP34_17725"/>
<dbReference type="RefSeq" id="WP_070393486.1">
    <property type="nucleotide sequence ID" value="NZ_CP017599.1"/>
</dbReference>
<dbReference type="Proteomes" id="UP000177870">
    <property type="component" value="Chromosome"/>
</dbReference>
<accession>A0A1D8TU01</accession>
<proteinExistence type="predicted"/>
<dbReference type="InterPro" id="IPR028994">
    <property type="entry name" value="Integrin_alpha_N"/>
</dbReference>
<evidence type="ECO:0000313" key="2">
    <source>
        <dbReference type="Proteomes" id="UP000177870"/>
    </source>
</evidence>